<evidence type="ECO:0000313" key="4">
    <source>
        <dbReference type="Proteomes" id="UP000528555"/>
    </source>
</evidence>
<evidence type="ECO:0000313" key="3">
    <source>
        <dbReference type="EMBL" id="NVH58424.1"/>
    </source>
</evidence>
<accession>A0A850HIA4</accession>
<dbReference type="EMBL" id="JAAITX010000004">
    <property type="protein sequence ID" value="NVH58424.1"/>
    <property type="molecule type" value="Genomic_DNA"/>
</dbReference>
<sequence length="131" mass="14671">MIIKRKPKTEEDRAKALIKEREKRRKKMIRTKYGQAPLKHAKKGVYSCIYAVVVFLLLLLMMIHSYISKGEVGLLMGFAGLGTLALSVMGLSLGIRGRKERDKNYITCKVGIAVHSVFLAGMAALFIRGLF</sequence>
<keyword evidence="1" id="KW-1133">Transmembrane helix</keyword>
<evidence type="ECO:0000256" key="1">
    <source>
        <dbReference type="SAM" id="Phobius"/>
    </source>
</evidence>
<dbReference type="Pfam" id="PF19639">
    <property type="entry name" value="DUF6142"/>
    <property type="match status" value="1"/>
</dbReference>
<protein>
    <submittedName>
        <fullName evidence="3">Uncharacterized protein</fullName>
    </submittedName>
</protein>
<reference evidence="3" key="2">
    <citation type="submission" date="2020-02" db="EMBL/GenBank/DDBJ databases">
        <authorList>
            <person name="Littmann E."/>
            <person name="Sorbara M."/>
        </authorList>
    </citation>
    <scope>NUCLEOTIDE SEQUENCE</scope>
    <source>
        <strain evidence="3">MSK.17.11</strain>
        <strain evidence="2">MSK.17.38</strain>
    </source>
</reference>
<feature type="transmembrane region" description="Helical" evidence="1">
    <location>
        <begin position="73"/>
        <end position="94"/>
    </location>
</feature>
<dbReference type="AlphaFoldDB" id="A0A850HIA4"/>
<keyword evidence="1" id="KW-0812">Transmembrane</keyword>
<feature type="transmembrane region" description="Helical" evidence="1">
    <location>
        <begin position="48"/>
        <end position="67"/>
    </location>
</feature>
<proteinExistence type="predicted"/>
<organism evidence="3 4">
    <name type="scientific">Dorea phocaeensis</name>
    <dbReference type="NCBI Taxonomy" id="2040291"/>
    <lineage>
        <taxon>Bacteria</taxon>
        <taxon>Bacillati</taxon>
        <taxon>Bacillota</taxon>
        <taxon>Clostridia</taxon>
        <taxon>Lachnospirales</taxon>
        <taxon>Lachnospiraceae</taxon>
        <taxon>Dorea</taxon>
    </lineage>
</organism>
<gene>
    <name evidence="3" type="ORF">G5A66_07145</name>
    <name evidence="2" type="ORF">G5A75_07165</name>
</gene>
<evidence type="ECO:0000313" key="5">
    <source>
        <dbReference type="Proteomes" id="UP000701680"/>
    </source>
</evidence>
<dbReference type="EMBL" id="JAAIUO010000004">
    <property type="protein sequence ID" value="NSK14650.1"/>
    <property type="molecule type" value="Genomic_DNA"/>
</dbReference>
<dbReference type="Proteomes" id="UP000701680">
    <property type="component" value="Unassembled WGS sequence"/>
</dbReference>
<reference evidence="4 5" key="1">
    <citation type="journal article" date="2020" name="Cell Host Microbe">
        <title>Functional and Genomic Variation between Human-Derived Isolates of Lachnospiraceae Reveals Inter- and Intra-Species Diversity.</title>
        <authorList>
            <person name="Sorbara M.T."/>
            <person name="Littmann E.R."/>
            <person name="Fontana E."/>
            <person name="Moody T.U."/>
            <person name="Kohout C.E."/>
            <person name="Gjonbalaj M."/>
            <person name="Eaton V."/>
            <person name="Seok R."/>
            <person name="Leiner I.M."/>
            <person name="Pamer E.G."/>
        </authorList>
    </citation>
    <scope>NUCLEOTIDE SEQUENCE [LARGE SCALE GENOMIC DNA]</scope>
    <source>
        <strain evidence="3 4">MSK.17.11</strain>
        <strain evidence="2 5">MSK.17.38</strain>
    </source>
</reference>
<dbReference type="RefSeq" id="WP_173814678.1">
    <property type="nucleotide sequence ID" value="NZ_JAAITX010000004.1"/>
</dbReference>
<name>A0A850HIA4_9FIRM</name>
<comment type="caution">
    <text evidence="3">The sequence shown here is derived from an EMBL/GenBank/DDBJ whole genome shotgun (WGS) entry which is preliminary data.</text>
</comment>
<keyword evidence="1" id="KW-0472">Membrane</keyword>
<keyword evidence="4" id="KW-1185">Reference proteome</keyword>
<dbReference type="InterPro" id="IPR046140">
    <property type="entry name" value="DUF6142"/>
</dbReference>
<dbReference type="Proteomes" id="UP000528555">
    <property type="component" value="Unassembled WGS sequence"/>
</dbReference>
<evidence type="ECO:0000313" key="2">
    <source>
        <dbReference type="EMBL" id="NSK14650.1"/>
    </source>
</evidence>
<feature type="transmembrane region" description="Helical" evidence="1">
    <location>
        <begin position="106"/>
        <end position="127"/>
    </location>
</feature>